<feature type="region of interest" description="Disordered" evidence="5">
    <location>
        <begin position="189"/>
        <end position="237"/>
    </location>
</feature>
<comment type="subcellular location">
    <subcellularLocation>
        <location evidence="1">Nucleus</location>
    </subcellularLocation>
</comment>
<dbReference type="PANTHER" id="PTHR22952:SF175">
    <property type="entry name" value="PROTEIN ABSCISIC ACID-INSENSITIVE 5"/>
    <property type="match status" value="1"/>
</dbReference>
<dbReference type="GO" id="GO:0009738">
    <property type="term" value="P:abscisic acid-activated signaling pathway"/>
    <property type="evidence" value="ECO:0007669"/>
    <property type="project" value="UniProtKB-KW"/>
</dbReference>
<evidence type="ECO:0000256" key="1">
    <source>
        <dbReference type="ARBA" id="ARBA00004123"/>
    </source>
</evidence>
<dbReference type="GO" id="GO:0003700">
    <property type="term" value="F:DNA-binding transcription factor activity"/>
    <property type="evidence" value="ECO:0007669"/>
    <property type="project" value="InterPro"/>
</dbReference>
<dbReference type="Gene3D" id="1.20.5.170">
    <property type="match status" value="1"/>
</dbReference>
<evidence type="ECO:0000256" key="4">
    <source>
        <dbReference type="ARBA" id="ARBA00023242"/>
    </source>
</evidence>
<evidence type="ECO:0000313" key="6">
    <source>
        <dbReference type="EnsemblPlants" id="EMT24521"/>
    </source>
</evidence>
<dbReference type="InterPro" id="IPR043452">
    <property type="entry name" value="BZIP46-like"/>
</dbReference>
<dbReference type="EnsemblPlants" id="EMT24521">
    <property type="protein sequence ID" value="EMT24521"/>
    <property type="gene ID" value="F775_21195"/>
</dbReference>
<evidence type="ECO:0000256" key="5">
    <source>
        <dbReference type="SAM" id="MobiDB-lite"/>
    </source>
</evidence>
<keyword evidence="4" id="KW-0539">Nucleus</keyword>
<keyword evidence="2" id="KW-0938">Abscisic acid signaling pathway</keyword>
<feature type="region of interest" description="Disordered" evidence="5">
    <location>
        <begin position="29"/>
        <end position="51"/>
    </location>
</feature>
<dbReference type="InterPro" id="IPR004827">
    <property type="entry name" value="bZIP"/>
</dbReference>
<proteinExistence type="predicted"/>
<name>M8CM34_AEGTA</name>
<dbReference type="GO" id="GO:0045893">
    <property type="term" value="P:positive regulation of DNA-templated transcription"/>
    <property type="evidence" value="ECO:0007669"/>
    <property type="project" value="InterPro"/>
</dbReference>
<protein>
    <submittedName>
        <fullName evidence="6">Protein ABSCISIC ACID-INSENSITIVE 5</fullName>
    </submittedName>
</protein>
<organism evidence="6">
    <name type="scientific">Aegilops tauschii</name>
    <name type="common">Tausch's goatgrass</name>
    <name type="synonym">Aegilops squarrosa</name>
    <dbReference type="NCBI Taxonomy" id="37682"/>
    <lineage>
        <taxon>Eukaryota</taxon>
        <taxon>Viridiplantae</taxon>
        <taxon>Streptophyta</taxon>
        <taxon>Embryophyta</taxon>
        <taxon>Tracheophyta</taxon>
        <taxon>Spermatophyta</taxon>
        <taxon>Magnoliopsida</taxon>
        <taxon>Liliopsida</taxon>
        <taxon>Poales</taxon>
        <taxon>Poaceae</taxon>
        <taxon>BOP clade</taxon>
        <taxon>Pooideae</taxon>
        <taxon>Triticodae</taxon>
        <taxon>Triticeae</taxon>
        <taxon>Triticinae</taxon>
        <taxon>Aegilops</taxon>
    </lineage>
</organism>
<feature type="region of interest" description="Disordered" evidence="5">
    <location>
        <begin position="335"/>
        <end position="359"/>
    </location>
</feature>
<dbReference type="AlphaFoldDB" id="M8CM34"/>
<dbReference type="PANTHER" id="PTHR22952">
    <property type="entry name" value="CAMP-RESPONSE ELEMENT BINDING PROTEIN-RELATED"/>
    <property type="match status" value="1"/>
</dbReference>
<dbReference type="GO" id="GO:0003677">
    <property type="term" value="F:DNA binding"/>
    <property type="evidence" value="ECO:0007669"/>
    <property type="project" value="UniProtKB-KW"/>
</dbReference>
<evidence type="ECO:0000256" key="2">
    <source>
        <dbReference type="ARBA" id="ARBA00022682"/>
    </source>
</evidence>
<dbReference type="PROSITE" id="PS00036">
    <property type="entry name" value="BZIP_BASIC"/>
    <property type="match status" value="1"/>
</dbReference>
<keyword evidence="3" id="KW-0238">DNA-binding</keyword>
<accession>M8CM34</accession>
<reference evidence="6" key="1">
    <citation type="submission" date="2015-06" db="UniProtKB">
        <authorList>
            <consortium name="EnsemblPlants"/>
        </authorList>
    </citation>
    <scope>IDENTIFICATION</scope>
</reference>
<sequence>MDEFMSNIWNVEVFQAAIGGGLVGMEEAAGGSGGGGDAGGSGVCRQGSFSLPPPLRRKTVEEVWAGINREPRPVHAQPQVARPSSQLPAHPTVGNGRKSFYAVMLPSDDKSAIHCSHQDACRGNGSLVFANDRQGTLRERCCSSSLSRTASSGDLAPVATRLCRLAWPWTDKPRAAGAAAWPNHVPDGTDQGHVLGDGRRHGVRPQRVRRDGCDASTTTSSRWEGIVSPGSLGGRSAKTQADMMNCMGDGAMMENGDALEDQSSKRRIMHRHRRMIKNHESAARSRARKRYLPCCQNCWFLCNAISAMVSYTVELEAELNHLKEDKARLKAEEKMMEQSKEKVNAKKGGTLSRRNRSCI</sequence>
<dbReference type="GO" id="GO:0005634">
    <property type="term" value="C:nucleus"/>
    <property type="evidence" value="ECO:0007669"/>
    <property type="project" value="UniProtKB-SubCell"/>
</dbReference>
<evidence type="ECO:0000256" key="3">
    <source>
        <dbReference type="ARBA" id="ARBA00023125"/>
    </source>
</evidence>
<feature type="compositionally biased region" description="Basic and acidic residues" evidence="5">
    <location>
        <begin position="335"/>
        <end position="344"/>
    </location>
</feature>
<feature type="compositionally biased region" description="Gly residues" evidence="5">
    <location>
        <begin position="30"/>
        <end position="42"/>
    </location>
</feature>